<comment type="caution">
    <text evidence="7">The sequence shown here is derived from an EMBL/GenBank/DDBJ whole genome shotgun (WGS) entry which is preliminary data.</text>
</comment>
<comment type="similarity">
    <text evidence="5">Belongs to the adenylate kinase family.</text>
</comment>
<dbReference type="GO" id="GO:0005737">
    <property type="term" value="C:cytoplasm"/>
    <property type="evidence" value="ECO:0007669"/>
    <property type="project" value="UniProtKB-SubCell"/>
</dbReference>
<comment type="subunit">
    <text evidence="6">Monomer.</text>
</comment>
<keyword evidence="2" id="KW-0545">Nucleotide biosynthesis</keyword>
<name>A0A1G2QXI5_9BACT</name>
<dbReference type="STRING" id="1802448.A2672_01585"/>
<comment type="catalytic activity">
    <reaction evidence="6">
        <text>AMP + ATP = 2 ADP</text>
        <dbReference type="Rhea" id="RHEA:12973"/>
        <dbReference type="ChEBI" id="CHEBI:30616"/>
        <dbReference type="ChEBI" id="CHEBI:456215"/>
        <dbReference type="ChEBI" id="CHEBI:456216"/>
        <dbReference type="EC" id="2.7.4.3"/>
    </reaction>
</comment>
<reference evidence="7 8" key="1">
    <citation type="journal article" date="2016" name="Nat. Commun.">
        <title>Thousands of microbial genomes shed light on interconnected biogeochemical processes in an aquifer system.</title>
        <authorList>
            <person name="Anantharaman K."/>
            <person name="Brown C.T."/>
            <person name="Hug L.A."/>
            <person name="Sharon I."/>
            <person name="Castelle C.J."/>
            <person name="Probst A.J."/>
            <person name="Thomas B.C."/>
            <person name="Singh A."/>
            <person name="Wilkins M.J."/>
            <person name="Karaoz U."/>
            <person name="Brodie E.L."/>
            <person name="Williams K.H."/>
            <person name="Hubbard S.S."/>
            <person name="Banfield J.F."/>
        </authorList>
    </citation>
    <scope>NUCLEOTIDE SEQUENCE [LARGE SCALE GENOMIC DNA]</scope>
</reference>
<organism evidence="7 8">
    <name type="scientific">Candidatus Wildermuthbacteria bacterium RIFCSPHIGHO2_01_FULL_49_22b</name>
    <dbReference type="NCBI Taxonomy" id="1802448"/>
    <lineage>
        <taxon>Bacteria</taxon>
        <taxon>Candidatus Wildermuthiibacteriota</taxon>
    </lineage>
</organism>
<evidence type="ECO:0000313" key="8">
    <source>
        <dbReference type="Proteomes" id="UP000178065"/>
    </source>
</evidence>
<proteinExistence type="inferred from homology"/>
<evidence type="ECO:0000256" key="6">
    <source>
        <dbReference type="RuleBase" id="RU003331"/>
    </source>
</evidence>
<dbReference type="GO" id="GO:0005524">
    <property type="term" value="F:ATP binding"/>
    <property type="evidence" value="ECO:0007669"/>
    <property type="project" value="UniProtKB-KW"/>
</dbReference>
<accession>A0A1G2QXI5</accession>
<dbReference type="CDD" id="cd01428">
    <property type="entry name" value="ADK"/>
    <property type="match status" value="1"/>
</dbReference>
<dbReference type="InterPro" id="IPR000850">
    <property type="entry name" value="Adenylat/UMP-CMP_kin"/>
</dbReference>
<evidence type="ECO:0000256" key="5">
    <source>
        <dbReference type="RuleBase" id="RU003330"/>
    </source>
</evidence>
<evidence type="ECO:0000256" key="2">
    <source>
        <dbReference type="ARBA" id="ARBA00022727"/>
    </source>
</evidence>
<keyword evidence="1 5" id="KW-0808">Transferase</keyword>
<evidence type="ECO:0000313" key="7">
    <source>
        <dbReference type="EMBL" id="OHA64859.1"/>
    </source>
</evidence>
<keyword evidence="4 5" id="KW-0418">Kinase</keyword>
<dbReference type="EC" id="2.7.4.3" evidence="6"/>
<evidence type="ECO:0000256" key="3">
    <source>
        <dbReference type="ARBA" id="ARBA00022741"/>
    </source>
</evidence>
<evidence type="ECO:0000256" key="4">
    <source>
        <dbReference type="ARBA" id="ARBA00022777"/>
    </source>
</evidence>
<comment type="subcellular location">
    <subcellularLocation>
        <location evidence="6">Cytoplasm</location>
    </subcellularLocation>
</comment>
<dbReference type="Proteomes" id="UP000178065">
    <property type="component" value="Unassembled WGS sequence"/>
</dbReference>
<evidence type="ECO:0000256" key="1">
    <source>
        <dbReference type="ARBA" id="ARBA00022679"/>
    </source>
</evidence>
<keyword evidence="3 6" id="KW-0547">Nucleotide-binding</keyword>
<keyword evidence="6" id="KW-0067">ATP-binding</keyword>
<dbReference type="GO" id="GO:0004017">
    <property type="term" value="F:AMP kinase activity"/>
    <property type="evidence" value="ECO:0007669"/>
    <property type="project" value="UniProtKB-EC"/>
</dbReference>
<dbReference type="SUPFAM" id="SSF52540">
    <property type="entry name" value="P-loop containing nucleoside triphosphate hydrolases"/>
    <property type="match status" value="1"/>
</dbReference>
<dbReference type="Pfam" id="PF00406">
    <property type="entry name" value="ADK"/>
    <property type="match status" value="1"/>
</dbReference>
<gene>
    <name evidence="7" type="ORF">A2672_01585</name>
</gene>
<sequence>MQRAVILFGPPGSGKGTQGSLIAEKLNFYYLETSKLLEERFRDAKKGDYVEAEGKRYSFLKEKELWASGVLNSPPFVTVIAQVAVKELHRAKKSLLLSGSPRTVYEAKVLTPLLRRLYGKENIRIVMLELKEEETIKRNSQRRICELMRHPILSTKETASLTICPLDGSKLVRREGLDDPENIRTRLQQYAERTFPMLEYFESQGFKVQKVDAGRSVAEVYESIMKAITA</sequence>
<protein>
    <recommendedName>
        <fullName evidence="6">Adenylate kinase</fullName>
        <ecNumber evidence="6">2.7.4.3</ecNumber>
    </recommendedName>
</protein>
<dbReference type="InterPro" id="IPR027417">
    <property type="entry name" value="P-loop_NTPase"/>
</dbReference>
<dbReference type="EMBL" id="MHTT01000027">
    <property type="protein sequence ID" value="OHA64859.1"/>
    <property type="molecule type" value="Genomic_DNA"/>
</dbReference>
<dbReference type="AlphaFoldDB" id="A0A1G2QXI5"/>
<dbReference type="PANTHER" id="PTHR23359">
    <property type="entry name" value="NUCLEOTIDE KINASE"/>
    <property type="match status" value="1"/>
</dbReference>
<dbReference type="PRINTS" id="PR00094">
    <property type="entry name" value="ADENYLTKNASE"/>
</dbReference>
<dbReference type="Gene3D" id="3.40.50.300">
    <property type="entry name" value="P-loop containing nucleotide triphosphate hydrolases"/>
    <property type="match status" value="1"/>
</dbReference>